<reference evidence="1 2" key="1">
    <citation type="submission" date="2019-04" db="EMBL/GenBank/DDBJ databases">
        <title>Friends and foes A comparative genomics study of 23 Aspergillus species from section Flavi.</title>
        <authorList>
            <consortium name="DOE Joint Genome Institute"/>
            <person name="Kjaerbolling I."/>
            <person name="Vesth T."/>
            <person name="Frisvad J.C."/>
            <person name="Nybo J.L."/>
            <person name="Theobald S."/>
            <person name="Kildgaard S."/>
            <person name="Isbrandt T."/>
            <person name="Kuo A."/>
            <person name="Sato A."/>
            <person name="Lyhne E.K."/>
            <person name="Kogle M.E."/>
            <person name="Wiebenga A."/>
            <person name="Kun R.S."/>
            <person name="Lubbers R.J."/>
            <person name="Makela M.R."/>
            <person name="Barry K."/>
            <person name="Chovatia M."/>
            <person name="Clum A."/>
            <person name="Daum C."/>
            <person name="Haridas S."/>
            <person name="He G."/>
            <person name="LaButti K."/>
            <person name="Lipzen A."/>
            <person name="Mondo S."/>
            <person name="Riley R."/>
            <person name="Salamov A."/>
            <person name="Simmons B.A."/>
            <person name="Magnuson J.K."/>
            <person name="Henrissat B."/>
            <person name="Mortensen U.H."/>
            <person name="Larsen T.O."/>
            <person name="Devries R.P."/>
            <person name="Grigoriev I.V."/>
            <person name="Machida M."/>
            <person name="Baker S.E."/>
            <person name="Andersen M.R."/>
        </authorList>
    </citation>
    <scope>NUCLEOTIDE SEQUENCE [LARGE SCALE GENOMIC DNA]</scope>
    <source>
        <strain evidence="1 2">CBS 117626</strain>
    </source>
</reference>
<evidence type="ECO:0000313" key="2">
    <source>
        <dbReference type="Proteomes" id="UP000326950"/>
    </source>
</evidence>
<organism evidence="1 2">
    <name type="scientific">Aspergillus tamarii</name>
    <dbReference type="NCBI Taxonomy" id="41984"/>
    <lineage>
        <taxon>Eukaryota</taxon>
        <taxon>Fungi</taxon>
        <taxon>Dikarya</taxon>
        <taxon>Ascomycota</taxon>
        <taxon>Pezizomycotina</taxon>
        <taxon>Eurotiomycetes</taxon>
        <taxon>Eurotiomycetidae</taxon>
        <taxon>Eurotiales</taxon>
        <taxon>Aspergillaceae</taxon>
        <taxon>Aspergillus</taxon>
        <taxon>Aspergillus subgen. Circumdati</taxon>
    </lineage>
</organism>
<dbReference type="Proteomes" id="UP000326950">
    <property type="component" value="Unassembled WGS sequence"/>
</dbReference>
<protein>
    <submittedName>
        <fullName evidence="1">Uncharacterized protein</fullName>
    </submittedName>
</protein>
<dbReference type="EMBL" id="ML738628">
    <property type="protein sequence ID" value="KAE8162446.1"/>
    <property type="molecule type" value="Genomic_DNA"/>
</dbReference>
<name>A0A5N6UUX0_ASPTM</name>
<gene>
    <name evidence="1" type="ORF">BDV40DRAFT_264994</name>
</gene>
<dbReference type="AlphaFoldDB" id="A0A5N6UUX0"/>
<sequence length="78" mass="9247">MQIWYTKFSWFSFFQFLIFFCTPPHQLSSRFFLALGFILDFAAIPAPDRCSVTKEPSWIYECIFLGFTIRPFMLGTRA</sequence>
<keyword evidence="2" id="KW-1185">Reference proteome</keyword>
<evidence type="ECO:0000313" key="1">
    <source>
        <dbReference type="EMBL" id="KAE8162446.1"/>
    </source>
</evidence>
<proteinExistence type="predicted"/>
<accession>A0A5N6UUX0</accession>